<dbReference type="RefSeq" id="WP_311494070.1">
    <property type="nucleotide sequence ID" value="NZ_JAVRHO010000004.1"/>
</dbReference>
<accession>A0ABU3CHS1</accession>
<gene>
    <name evidence="1" type="ORF">RM545_04245</name>
</gene>
<organism evidence="1 2">
    <name type="scientific">Autumnicola lenta</name>
    <dbReference type="NCBI Taxonomy" id="3075593"/>
    <lineage>
        <taxon>Bacteria</taxon>
        <taxon>Pseudomonadati</taxon>
        <taxon>Bacteroidota</taxon>
        <taxon>Flavobacteriia</taxon>
        <taxon>Flavobacteriales</taxon>
        <taxon>Flavobacteriaceae</taxon>
        <taxon>Autumnicola</taxon>
    </lineage>
</organism>
<protein>
    <submittedName>
        <fullName evidence="1">Uncharacterized protein</fullName>
    </submittedName>
</protein>
<dbReference type="Proteomes" id="UP001245285">
    <property type="component" value="Unassembled WGS sequence"/>
</dbReference>
<dbReference type="EMBL" id="JAVRHO010000004">
    <property type="protein sequence ID" value="MDT0645889.1"/>
    <property type="molecule type" value="Genomic_DNA"/>
</dbReference>
<keyword evidence="2" id="KW-1185">Reference proteome</keyword>
<proteinExistence type="predicted"/>
<name>A0ABU3CHS1_9FLAO</name>
<comment type="caution">
    <text evidence="1">The sequence shown here is derived from an EMBL/GenBank/DDBJ whole genome shotgun (WGS) entry which is preliminary data.</text>
</comment>
<reference evidence="1 2" key="1">
    <citation type="submission" date="2023-09" db="EMBL/GenBank/DDBJ databases">
        <authorList>
            <person name="Rey-Velasco X."/>
        </authorList>
    </citation>
    <scope>NUCLEOTIDE SEQUENCE [LARGE SCALE GENOMIC DNA]</scope>
    <source>
        <strain evidence="1 2">F260</strain>
    </source>
</reference>
<sequence length="52" mass="5992">MSKKGSRSLLLSEIVLFDDLLQASYLAPPFGKNVKRPKKDHFSNFRLKIMIL</sequence>
<evidence type="ECO:0000313" key="1">
    <source>
        <dbReference type="EMBL" id="MDT0645889.1"/>
    </source>
</evidence>
<evidence type="ECO:0000313" key="2">
    <source>
        <dbReference type="Proteomes" id="UP001245285"/>
    </source>
</evidence>